<dbReference type="RefSeq" id="WP_015390899.1">
    <property type="nucleotide sequence ID" value="NC_020291.1"/>
</dbReference>
<dbReference type="PANTHER" id="PTHR11986">
    <property type="entry name" value="AMINOTRANSFERASE CLASS III"/>
    <property type="match status" value="1"/>
</dbReference>
<dbReference type="Gene3D" id="3.90.1150.10">
    <property type="entry name" value="Aspartate Aminotransferase, domain 1"/>
    <property type="match status" value="1"/>
</dbReference>
<dbReference type="FunFam" id="3.40.640.10:FF:000004">
    <property type="entry name" value="Acetylornithine aminotransferase"/>
    <property type="match status" value="1"/>
</dbReference>
<dbReference type="GO" id="GO:0005737">
    <property type="term" value="C:cytoplasm"/>
    <property type="evidence" value="ECO:0007669"/>
    <property type="project" value="UniProtKB-SubCell"/>
</dbReference>
<organism evidence="6 7">
    <name type="scientific">Clostridium saccharoperbutylacetonicum N1-4(HMT)</name>
    <dbReference type="NCBI Taxonomy" id="931276"/>
    <lineage>
        <taxon>Bacteria</taxon>
        <taxon>Bacillati</taxon>
        <taxon>Bacillota</taxon>
        <taxon>Clostridia</taxon>
        <taxon>Eubacteriales</taxon>
        <taxon>Clostridiaceae</taxon>
        <taxon>Clostridium</taxon>
    </lineage>
</organism>
<proteinExistence type="inferred from homology"/>
<dbReference type="EC" id="2.6.1.11" evidence="5"/>
<dbReference type="PIRSF" id="PIRSF000521">
    <property type="entry name" value="Transaminase_4ab_Lys_Orn"/>
    <property type="match status" value="1"/>
</dbReference>
<comment type="subunit">
    <text evidence="5">Homodimer.</text>
</comment>
<dbReference type="CDD" id="cd00610">
    <property type="entry name" value="OAT_like"/>
    <property type="match status" value="1"/>
</dbReference>
<keyword evidence="5" id="KW-0963">Cytoplasm</keyword>
<dbReference type="KEGG" id="csr:Cspa_c07960"/>
<dbReference type="InterPro" id="IPR015421">
    <property type="entry name" value="PyrdxlP-dep_Trfase_major"/>
</dbReference>
<evidence type="ECO:0000256" key="2">
    <source>
        <dbReference type="ARBA" id="ARBA00022605"/>
    </source>
</evidence>
<dbReference type="UniPathway" id="UPA00068">
    <property type="reaction ID" value="UER00109"/>
</dbReference>
<dbReference type="GO" id="GO:0042802">
    <property type="term" value="F:identical protein binding"/>
    <property type="evidence" value="ECO:0007669"/>
    <property type="project" value="TreeGrafter"/>
</dbReference>
<feature type="binding site" evidence="5">
    <location>
        <position position="139"/>
    </location>
    <ligand>
        <name>N(2)-acetyl-L-ornithine</name>
        <dbReference type="ChEBI" id="CHEBI:57805"/>
    </ligand>
</feature>
<keyword evidence="4 5" id="KW-0663">Pyridoxal phosphate</keyword>
<dbReference type="NCBIfam" id="NF002325">
    <property type="entry name" value="PRK01278.1"/>
    <property type="match status" value="1"/>
</dbReference>
<accession>M1MDV8</accession>
<keyword evidence="2 5" id="KW-0028">Amino-acid biosynthesis</keyword>
<dbReference type="GO" id="GO:0006526">
    <property type="term" value="P:L-arginine biosynthetic process"/>
    <property type="evidence" value="ECO:0007669"/>
    <property type="project" value="UniProtKB-UniRule"/>
</dbReference>
<comment type="pathway">
    <text evidence="5">Amino-acid biosynthesis; L-arginine biosynthesis; N(2)-acetyl-L-ornithine from L-glutamate: step 4/4.</text>
</comment>
<feature type="binding site" evidence="5">
    <location>
        <begin position="103"/>
        <end position="104"/>
    </location>
    <ligand>
        <name>pyridoxal 5'-phosphate</name>
        <dbReference type="ChEBI" id="CHEBI:597326"/>
    </ligand>
</feature>
<dbReference type="eggNOG" id="COG4992">
    <property type="taxonomic scope" value="Bacteria"/>
</dbReference>
<keyword evidence="3 5" id="KW-0808">Transferase</keyword>
<dbReference type="InterPro" id="IPR005814">
    <property type="entry name" value="Aminotrans_3"/>
</dbReference>
<protein>
    <recommendedName>
        <fullName evidence="5">Acetylornithine aminotransferase</fullName>
        <shortName evidence="5">ACOAT</shortName>
        <ecNumber evidence="5">2.6.1.11</ecNumber>
    </recommendedName>
</protein>
<feature type="binding site" evidence="5">
    <location>
        <begin position="221"/>
        <end position="224"/>
    </location>
    <ligand>
        <name>pyridoxal 5'-phosphate</name>
        <dbReference type="ChEBI" id="CHEBI:597326"/>
    </ligand>
</feature>
<evidence type="ECO:0000313" key="6">
    <source>
        <dbReference type="EMBL" id="AGF54573.1"/>
    </source>
</evidence>
<feature type="binding site" evidence="5">
    <location>
        <position position="136"/>
    </location>
    <ligand>
        <name>pyridoxal 5'-phosphate</name>
        <dbReference type="ChEBI" id="CHEBI:597326"/>
    </ligand>
</feature>
<reference evidence="6 7" key="1">
    <citation type="submission" date="2013-02" db="EMBL/GenBank/DDBJ databases">
        <title>Genome sequence of Clostridium saccharoperbutylacetonicum N1-4(HMT).</title>
        <authorList>
            <person name="Poehlein A."/>
            <person name="Daniel R."/>
        </authorList>
    </citation>
    <scope>NUCLEOTIDE SEQUENCE [LARGE SCALE GENOMIC DNA]</scope>
    <source>
        <strain evidence="7">N1-4(HMT)</strain>
    </source>
</reference>
<evidence type="ECO:0000256" key="4">
    <source>
        <dbReference type="ARBA" id="ARBA00022898"/>
    </source>
</evidence>
<keyword evidence="5" id="KW-0055">Arginine biosynthesis</keyword>
<dbReference type="InterPro" id="IPR004636">
    <property type="entry name" value="AcOrn/SuccOrn_fam"/>
</dbReference>
<name>M1MDV8_9CLOT</name>
<dbReference type="HOGENOM" id="CLU_016922_10_1_9"/>
<dbReference type="GO" id="GO:0030170">
    <property type="term" value="F:pyridoxal phosphate binding"/>
    <property type="evidence" value="ECO:0007669"/>
    <property type="project" value="InterPro"/>
</dbReference>
<feature type="binding site" evidence="5">
    <location>
        <position position="278"/>
    </location>
    <ligand>
        <name>N(2)-acetyl-L-ornithine</name>
        <dbReference type="ChEBI" id="CHEBI:57805"/>
    </ligand>
</feature>
<evidence type="ECO:0000313" key="7">
    <source>
        <dbReference type="Proteomes" id="UP000011728"/>
    </source>
</evidence>
<dbReference type="PROSITE" id="PS00600">
    <property type="entry name" value="AA_TRANSFER_CLASS_3"/>
    <property type="match status" value="1"/>
</dbReference>
<dbReference type="EMBL" id="CP004121">
    <property type="protein sequence ID" value="AGF54573.1"/>
    <property type="molecule type" value="Genomic_DNA"/>
</dbReference>
<comment type="similarity">
    <text evidence="5">Belongs to the class-III pyridoxal-phosphate-dependent aminotransferase family. ArgD subfamily.</text>
</comment>
<dbReference type="InterPro" id="IPR050103">
    <property type="entry name" value="Class-III_PLP-dep_AT"/>
</dbReference>
<dbReference type="PATRIC" id="fig|931276.5.peg.750"/>
<dbReference type="Pfam" id="PF00202">
    <property type="entry name" value="Aminotran_3"/>
    <property type="match status" value="1"/>
</dbReference>
<sequence length="394" mass="43160">MSYNFNEAKEHIVNSYGRLEPVISHGEGVYLYDTNNNKYLDFTSGIGVSSLGYGHEKWVKTTSKQLKTLAHASNIFYTEPSVKLAQELTDKANMSKVFFANSGAEANEGAIKLARKYSYDKYGANRSKVLTLIQSFHGRTITTLKATGQEKFHKYFFPFTEGFDYVKANDIQDFKTKLSDDVCAIMLEAIQGEGGVIPLDKDFVQELVEICKEKDVLVIFDEVQCGIGRTGKMFGYNNFNVEADIVTVAKGLGAGLPIGGILCSTKVADVFKPGDHGSTFGANPVACAGALVVLDEICNEKYLEKIAKRGAYVKEIIEEANNPQIEAVRGFGLMIGIKVKCEPALVQKEAIKKGLLVLTAGKDAVRLLPPLVITKKELKAGIDIILEILSNLES</sequence>
<comment type="subcellular location">
    <subcellularLocation>
        <location evidence="5">Cytoplasm</location>
    </subcellularLocation>
</comment>
<comment type="cofactor">
    <cofactor evidence="5">
        <name>pyridoxal 5'-phosphate</name>
        <dbReference type="ChEBI" id="CHEBI:597326"/>
    </cofactor>
    <text evidence="5">Binds 1 pyridoxal phosphate per subunit.</text>
</comment>
<dbReference type="InterPro" id="IPR015424">
    <property type="entry name" value="PyrdxlP-dep_Trfase"/>
</dbReference>
<dbReference type="InterPro" id="IPR049704">
    <property type="entry name" value="Aminotrans_3_PPA_site"/>
</dbReference>
<dbReference type="NCBIfam" id="TIGR00707">
    <property type="entry name" value="argD"/>
    <property type="match status" value="1"/>
</dbReference>
<keyword evidence="7" id="KW-1185">Reference proteome</keyword>
<dbReference type="AlphaFoldDB" id="M1MDV8"/>
<comment type="miscellaneous">
    <text evidence="5">May also have succinyldiaminopimelate aminotransferase activity, thus carrying out the corresponding step in lysine biosynthesis.</text>
</comment>
<dbReference type="OrthoDB" id="9801052at2"/>
<evidence type="ECO:0000256" key="3">
    <source>
        <dbReference type="ARBA" id="ARBA00022679"/>
    </source>
</evidence>
<evidence type="ECO:0000256" key="5">
    <source>
        <dbReference type="HAMAP-Rule" id="MF_01107"/>
    </source>
</evidence>
<keyword evidence="1 5" id="KW-0032">Aminotransferase</keyword>
<dbReference type="Gene3D" id="3.40.640.10">
    <property type="entry name" value="Type I PLP-dependent aspartate aminotransferase-like (Major domain)"/>
    <property type="match status" value="1"/>
</dbReference>
<dbReference type="STRING" id="36745.CLSAP_08360"/>
<comment type="catalytic activity">
    <reaction evidence="5">
        <text>N(2)-acetyl-L-ornithine + 2-oxoglutarate = N-acetyl-L-glutamate 5-semialdehyde + L-glutamate</text>
        <dbReference type="Rhea" id="RHEA:18049"/>
        <dbReference type="ChEBI" id="CHEBI:16810"/>
        <dbReference type="ChEBI" id="CHEBI:29123"/>
        <dbReference type="ChEBI" id="CHEBI:29985"/>
        <dbReference type="ChEBI" id="CHEBI:57805"/>
        <dbReference type="EC" id="2.6.1.11"/>
    </reaction>
</comment>
<gene>
    <name evidence="5 6" type="primary">argD</name>
    <name evidence="6" type="ORF">Cspa_c07960</name>
</gene>
<dbReference type="Proteomes" id="UP000011728">
    <property type="component" value="Chromosome"/>
</dbReference>
<dbReference type="InterPro" id="IPR015422">
    <property type="entry name" value="PyrdxlP-dep_Trfase_small"/>
</dbReference>
<evidence type="ECO:0000256" key="1">
    <source>
        <dbReference type="ARBA" id="ARBA00022576"/>
    </source>
</evidence>
<feature type="modified residue" description="N6-(pyridoxal phosphate)lysine" evidence="5">
    <location>
        <position position="250"/>
    </location>
</feature>
<feature type="binding site" evidence="5">
    <location>
        <position position="279"/>
    </location>
    <ligand>
        <name>pyridoxal 5'-phosphate</name>
        <dbReference type="ChEBI" id="CHEBI:597326"/>
    </ligand>
</feature>
<dbReference type="HAMAP" id="MF_01107">
    <property type="entry name" value="ArgD_aminotrans_3"/>
    <property type="match status" value="1"/>
</dbReference>
<dbReference type="GO" id="GO:0003992">
    <property type="term" value="F:N2-acetyl-L-ornithine:2-oxoglutarate 5-aminotransferase activity"/>
    <property type="evidence" value="ECO:0007669"/>
    <property type="project" value="UniProtKB-UniRule"/>
</dbReference>
<dbReference type="SUPFAM" id="SSF53383">
    <property type="entry name" value="PLP-dependent transferases"/>
    <property type="match status" value="1"/>
</dbReference>
<dbReference type="PANTHER" id="PTHR11986:SF79">
    <property type="entry name" value="ACETYLORNITHINE AMINOTRANSFERASE, MITOCHONDRIAL"/>
    <property type="match status" value="1"/>
</dbReference>